<keyword evidence="4" id="KW-0961">Cell wall biogenesis/degradation</keyword>
<evidence type="ECO:0000256" key="5">
    <source>
        <dbReference type="ARBA" id="ARBA00030918"/>
    </source>
</evidence>
<dbReference type="GO" id="GO:0004553">
    <property type="term" value="F:hydrolase activity, hydrolyzing O-glycosyl compounds"/>
    <property type="evidence" value="ECO:0007669"/>
    <property type="project" value="InterPro"/>
</dbReference>
<dbReference type="Pfam" id="PF06725">
    <property type="entry name" value="3D"/>
    <property type="match status" value="1"/>
</dbReference>
<keyword evidence="9" id="KW-1185">Reference proteome</keyword>
<protein>
    <recommendedName>
        <fullName evidence="2">peptidoglycan lytic exotransglycosylase</fullName>
        <ecNumber evidence="2">4.2.2.n1</ecNumber>
    </recommendedName>
    <alternativeName>
        <fullName evidence="5">Murein hydrolase A</fullName>
    </alternativeName>
</protein>
<dbReference type="InterPro" id="IPR010611">
    <property type="entry name" value="3D_dom"/>
</dbReference>
<dbReference type="AlphaFoldDB" id="A0A7W4JRW7"/>
<evidence type="ECO:0000313" key="8">
    <source>
        <dbReference type="EMBL" id="MBB2189768.1"/>
    </source>
</evidence>
<dbReference type="Gene3D" id="2.40.40.10">
    <property type="entry name" value="RlpA-like domain"/>
    <property type="match status" value="1"/>
</dbReference>
<sequence length="391" mass="41698">MSHTLISKILRGAGAAAIALLSACAVPNEGGHPPVAFSDLQGWGADAAQQSLPVFLTECRHLGRLPADATLGSDSGPGAHVGDWLPACRAAAALPTGDAQAARAFYERWFQPVQVGDGSTLFTGYYEPEIRGSLSRGGIYQTPVYRVPDDLVRTRATDGRMVTGRWQGGQFVPYWSRAQIDAGALAGRNLELLWVADPADLFFLQIQGSGRVRLPSGQVARLGFGGKNGLDYVPLGRVLVRDGAMAEDDVSMQSIRAWLTAHPAQARTTMEENPNYVFFNMLDHVYVDQGAPGAMGVPLSPGQSAAIDRRVIPLGAPIWVETTLPAPSAGTWQRLVFAQDIGTDIQGASRADLFLGWGADAEQTAGKMRQHGRMVVFLPRPVVIQSQGGGS</sequence>
<reference evidence="8 9" key="1">
    <citation type="submission" date="2020-04" db="EMBL/GenBank/DDBJ databases">
        <title>Description of novel Gluconacetobacter.</title>
        <authorList>
            <person name="Sombolestani A."/>
        </authorList>
    </citation>
    <scope>NUCLEOTIDE SEQUENCE [LARGE SCALE GENOMIC DNA]</scope>
    <source>
        <strain evidence="8 9">LMG 21311</strain>
    </source>
</reference>
<evidence type="ECO:0000256" key="3">
    <source>
        <dbReference type="ARBA" id="ARBA00023239"/>
    </source>
</evidence>
<evidence type="ECO:0000259" key="7">
    <source>
        <dbReference type="SMART" id="SM00925"/>
    </source>
</evidence>
<dbReference type="Proteomes" id="UP000555756">
    <property type="component" value="Unassembled WGS sequence"/>
</dbReference>
<dbReference type="Pfam" id="PF03562">
    <property type="entry name" value="MltA"/>
    <property type="match status" value="1"/>
</dbReference>
<dbReference type="CDD" id="cd14485">
    <property type="entry name" value="mltA_like_LT_A"/>
    <property type="match status" value="1"/>
</dbReference>
<dbReference type="GO" id="GO:0019867">
    <property type="term" value="C:outer membrane"/>
    <property type="evidence" value="ECO:0007669"/>
    <property type="project" value="InterPro"/>
</dbReference>
<dbReference type="GO" id="GO:0008933">
    <property type="term" value="F:peptidoglycan lytic transglycosylase activity"/>
    <property type="evidence" value="ECO:0007669"/>
    <property type="project" value="TreeGrafter"/>
</dbReference>
<evidence type="ECO:0000256" key="4">
    <source>
        <dbReference type="ARBA" id="ARBA00023316"/>
    </source>
</evidence>
<dbReference type="EMBL" id="JABEQF010000004">
    <property type="protein sequence ID" value="MBB2189768.1"/>
    <property type="molecule type" value="Genomic_DNA"/>
</dbReference>
<dbReference type="PANTHER" id="PTHR30124">
    <property type="entry name" value="MEMBRANE-BOUND LYTIC MUREIN TRANSGLYCOSYLASE A"/>
    <property type="match status" value="1"/>
</dbReference>
<dbReference type="InterPro" id="IPR036908">
    <property type="entry name" value="RlpA-like_sf"/>
</dbReference>
<dbReference type="InterPro" id="IPR026044">
    <property type="entry name" value="MltA"/>
</dbReference>
<comment type="caution">
    <text evidence="8">The sequence shown here is derived from an EMBL/GenBank/DDBJ whole genome shotgun (WGS) entry which is preliminary data.</text>
</comment>
<dbReference type="Gene3D" id="2.40.240.50">
    <property type="entry name" value="Barwin-like endoglucanases"/>
    <property type="match status" value="1"/>
</dbReference>
<evidence type="ECO:0000313" key="9">
    <source>
        <dbReference type="Proteomes" id="UP000555756"/>
    </source>
</evidence>
<evidence type="ECO:0000256" key="2">
    <source>
        <dbReference type="ARBA" id="ARBA00012587"/>
    </source>
</evidence>
<keyword evidence="3" id="KW-0456">Lyase</keyword>
<dbReference type="SMART" id="SM00925">
    <property type="entry name" value="MltA"/>
    <property type="match status" value="1"/>
</dbReference>
<gene>
    <name evidence="8" type="ORF">HLH34_07290</name>
</gene>
<dbReference type="EC" id="4.2.2.n1" evidence="2"/>
<organism evidence="8 9">
    <name type="scientific">Gluconacetobacter azotocaptans</name>
    <dbReference type="NCBI Taxonomy" id="142834"/>
    <lineage>
        <taxon>Bacteria</taxon>
        <taxon>Pseudomonadati</taxon>
        <taxon>Pseudomonadota</taxon>
        <taxon>Alphaproteobacteria</taxon>
        <taxon>Acetobacterales</taxon>
        <taxon>Acetobacteraceae</taxon>
        <taxon>Gluconacetobacter</taxon>
    </lineage>
</organism>
<dbReference type="GO" id="GO:0009253">
    <property type="term" value="P:peptidoglycan catabolic process"/>
    <property type="evidence" value="ECO:0007669"/>
    <property type="project" value="TreeGrafter"/>
</dbReference>
<evidence type="ECO:0000256" key="1">
    <source>
        <dbReference type="ARBA" id="ARBA00001420"/>
    </source>
</evidence>
<feature type="signal peptide" evidence="6">
    <location>
        <begin position="1"/>
        <end position="25"/>
    </location>
</feature>
<feature type="domain" description="Lytic transglycosylase MltA" evidence="7">
    <location>
        <begin position="129"/>
        <end position="280"/>
    </location>
</feature>
<dbReference type="PIRSF" id="PIRSF019422">
    <property type="entry name" value="MltA"/>
    <property type="match status" value="1"/>
</dbReference>
<feature type="chain" id="PRO_5031406658" description="peptidoglycan lytic exotransglycosylase" evidence="6">
    <location>
        <begin position="26"/>
        <end position="391"/>
    </location>
</feature>
<proteinExistence type="predicted"/>
<comment type="catalytic activity">
    <reaction evidence="1">
        <text>Exolytic cleavage of the (1-&gt;4)-beta-glycosidic linkage between N-acetylmuramic acid (MurNAc) and N-acetylglucosamine (GlcNAc) residues in peptidoglycan, from either the reducing or the non-reducing ends of the peptidoglycan chains, with concomitant formation of a 1,6-anhydrobond in the MurNAc residue.</text>
        <dbReference type="EC" id="4.2.2.n1"/>
    </reaction>
</comment>
<name>A0A7W4JRW7_9PROT</name>
<keyword evidence="6" id="KW-0732">Signal</keyword>
<evidence type="ECO:0000256" key="6">
    <source>
        <dbReference type="SAM" id="SignalP"/>
    </source>
</evidence>
<accession>A0A7W4JRW7</accession>
<dbReference type="SUPFAM" id="SSF50685">
    <property type="entry name" value="Barwin-like endoglucanases"/>
    <property type="match status" value="1"/>
</dbReference>
<dbReference type="PANTHER" id="PTHR30124:SF0">
    <property type="entry name" value="MEMBRANE-BOUND LYTIC MUREIN TRANSGLYCOSYLASE A"/>
    <property type="match status" value="1"/>
</dbReference>
<dbReference type="GO" id="GO:0009254">
    <property type="term" value="P:peptidoglycan turnover"/>
    <property type="evidence" value="ECO:0007669"/>
    <property type="project" value="InterPro"/>
</dbReference>
<dbReference type="GO" id="GO:0071555">
    <property type="term" value="P:cell wall organization"/>
    <property type="evidence" value="ECO:0007669"/>
    <property type="project" value="UniProtKB-KW"/>
</dbReference>
<dbReference type="InterPro" id="IPR005300">
    <property type="entry name" value="MltA_B"/>
</dbReference>
<dbReference type="CDD" id="cd14668">
    <property type="entry name" value="mlta_B"/>
    <property type="match status" value="1"/>
</dbReference>
<dbReference type="RefSeq" id="WP_183118922.1">
    <property type="nucleotide sequence ID" value="NZ_JABEQF010000004.1"/>
</dbReference>